<keyword evidence="2" id="KW-0600">Photoreceptor protein</keyword>
<evidence type="ECO:0000256" key="3">
    <source>
        <dbReference type="ARBA" id="ARBA00022606"/>
    </source>
</evidence>
<keyword evidence="3" id="KW-0716">Sensory transduction</keyword>
<dbReference type="Gene3D" id="3.30.450.270">
    <property type="match status" value="1"/>
</dbReference>
<dbReference type="InterPro" id="IPR043150">
    <property type="entry name" value="Phytochrome_PHY_sf"/>
</dbReference>
<gene>
    <name evidence="8" type="ORF">KD146_07145</name>
</gene>
<dbReference type="InterPro" id="IPR011495">
    <property type="entry name" value="Sig_transdc_His_kin_sub2_dim/P"/>
</dbReference>
<dbReference type="GO" id="GO:0006355">
    <property type="term" value="P:regulation of DNA-templated transcription"/>
    <property type="evidence" value="ECO:0007669"/>
    <property type="project" value="InterPro"/>
</dbReference>
<dbReference type="InterPro" id="IPR016132">
    <property type="entry name" value="Phyto_chromo_attachment"/>
</dbReference>
<dbReference type="InterPro" id="IPR013654">
    <property type="entry name" value="PAS_2"/>
</dbReference>
<comment type="caution">
    <text evidence="8">The sequence shown here is derived from an EMBL/GenBank/DDBJ whole genome shotgun (WGS) entry which is preliminary data.</text>
</comment>
<evidence type="ECO:0000259" key="6">
    <source>
        <dbReference type="PROSITE" id="PS50046"/>
    </source>
</evidence>
<name>A0A942E9S5_9HYPH</name>
<evidence type="ECO:0000256" key="2">
    <source>
        <dbReference type="ARBA" id="ARBA00022543"/>
    </source>
</evidence>
<dbReference type="InterPro" id="IPR003594">
    <property type="entry name" value="HATPase_dom"/>
</dbReference>
<dbReference type="PROSITE" id="PS50109">
    <property type="entry name" value="HIS_KIN"/>
    <property type="match status" value="1"/>
</dbReference>
<keyword evidence="9" id="KW-1185">Reference proteome</keyword>
<dbReference type="InterPro" id="IPR003018">
    <property type="entry name" value="GAF"/>
</dbReference>
<feature type="domain" description="Phytochrome chromophore attachment site" evidence="6">
    <location>
        <begin position="128"/>
        <end position="284"/>
    </location>
</feature>
<dbReference type="Proteomes" id="UP000678281">
    <property type="component" value="Unassembled WGS sequence"/>
</dbReference>
<dbReference type="InterPro" id="IPR005467">
    <property type="entry name" value="His_kinase_dom"/>
</dbReference>
<dbReference type="SUPFAM" id="SSF55781">
    <property type="entry name" value="GAF domain-like"/>
    <property type="match status" value="2"/>
</dbReference>
<keyword evidence="5" id="KW-0675">Receptor</keyword>
<dbReference type="InterPro" id="IPR001294">
    <property type="entry name" value="Phytochrome"/>
</dbReference>
<evidence type="ECO:0000256" key="1">
    <source>
        <dbReference type="ARBA" id="ARBA00006402"/>
    </source>
</evidence>
<dbReference type="Gene3D" id="3.30.565.10">
    <property type="entry name" value="Histidine kinase-like ATPase, C-terminal domain"/>
    <property type="match status" value="1"/>
</dbReference>
<feature type="domain" description="Histidine kinase" evidence="7">
    <location>
        <begin position="513"/>
        <end position="701"/>
    </location>
</feature>
<dbReference type="InterPro" id="IPR013515">
    <property type="entry name" value="Phytochrome_cen-reg"/>
</dbReference>
<dbReference type="Pfam" id="PF08446">
    <property type="entry name" value="PAS_2"/>
    <property type="match status" value="1"/>
</dbReference>
<organism evidence="8 9">
    <name type="scientific">Devosia litorisediminis</name>
    <dbReference type="NCBI Taxonomy" id="2829817"/>
    <lineage>
        <taxon>Bacteria</taxon>
        <taxon>Pseudomonadati</taxon>
        <taxon>Pseudomonadota</taxon>
        <taxon>Alphaproteobacteria</taxon>
        <taxon>Hyphomicrobiales</taxon>
        <taxon>Devosiaceae</taxon>
        <taxon>Devosia</taxon>
    </lineage>
</organism>
<dbReference type="SUPFAM" id="SSF55785">
    <property type="entry name" value="PYP-like sensor domain (PAS domain)"/>
    <property type="match status" value="1"/>
</dbReference>
<dbReference type="GO" id="GO:0009584">
    <property type="term" value="P:detection of visible light"/>
    <property type="evidence" value="ECO:0007669"/>
    <property type="project" value="InterPro"/>
</dbReference>
<accession>A0A942E9S5</accession>
<evidence type="ECO:0000313" key="8">
    <source>
        <dbReference type="EMBL" id="MBS3848474.1"/>
    </source>
</evidence>
<dbReference type="GO" id="GO:0009881">
    <property type="term" value="F:photoreceptor activity"/>
    <property type="evidence" value="ECO:0007669"/>
    <property type="project" value="UniProtKB-KW"/>
</dbReference>
<dbReference type="PANTHER" id="PTHR43065">
    <property type="entry name" value="SENSOR HISTIDINE KINASE"/>
    <property type="match status" value="1"/>
</dbReference>
<dbReference type="EMBL" id="JAGXTP010000001">
    <property type="protein sequence ID" value="MBS3848474.1"/>
    <property type="molecule type" value="Genomic_DNA"/>
</dbReference>
<dbReference type="Pfam" id="PF02518">
    <property type="entry name" value="HATPase_c"/>
    <property type="match status" value="1"/>
</dbReference>
<dbReference type="SUPFAM" id="SSF55874">
    <property type="entry name" value="ATPase domain of HSP90 chaperone/DNA topoisomerase II/histidine kinase"/>
    <property type="match status" value="1"/>
</dbReference>
<evidence type="ECO:0000259" key="7">
    <source>
        <dbReference type="PROSITE" id="PS50109"/>
    </source>
</evidence>
<proteinExistence type="inferred from homology"/>
<sequence length="706" mass="77191">MDLTSCDLEPIHIPGSIQPHGIMLISDPRSGQVVGCAGELADPSEILGRTLEELVGIDCQVVQDSLPGTGIQVLGELVFANSSWDAVAYASGAHIIVELTGKADGHTPDGAFLAELDALEAQLDRATSLLDLANEASRVFQRLTGYGRVMVYRFVDDEAGVVVGESIADNSPSFMRHHFPATDIPKQARDLYVRNKVRVIADVHYQPSPVVSASSDLQTIDMSDSTIRSVSPVHIQYLKNMGVAASASMSIVKDGILWGLVACHHHQPRPLPLNIRLACQNMASNLARVIKAREDSELYRERIALRAQEDRILRLVGEDRNLSQFFARTGRDLAELLNAHGFAVLQGDKLVQFGSCPPTDDIHAISDYVRAISSSQPVVTRQLSAKFPPAMAFKDKASGLIAVKMATDVPTVLMWFRAEVLQTIKWAGNPHKEGAKDPNTVLTPRASFDEWSEQVSGKSEDWNLAQIESAGRVVRSLHEARNNSRIRLLNSELSRSLNDNVSLMQQKDVLLREVNHRVQNSLSLVATFLRMQGRGASQEVKSSLEQAEHRLMAVSLAHRRLYQDDSVEIIDLSRYIGELVAELLATMNSEWGDHLHLDLAPVLIKTDDAVTVGLVVNELFTNLAKYAYDGRPGSATIKIEQIRSNLRVTISDSGKGISGPVNGTGFGTRMLSALVSNLKGSIEFEDNSPGTRAVVVAPIQSRGYEA</sequence>
<dbReference type="Pfam" id="PF01590">
    <property type="entry name" value="GAF"/>
    <property type="match status" value="1"/>
</dbReference>
<dbReference type="AlphaFoldDB" id="A0A942E9S5"/>
<dbReference type="PANTHER" id="PTHR43065:SF23">
    <property type="entry name" value="SENSOR HISTIDINE KINASE PDTAS"/>
    <property type="match status" value="1"/>
</dbReference>
<dbReference type="InterPro" id="IPR036890">
    <property type="entry name" value="HATPase_C_sf"/>
</dbReference>
<protein>
    <submittedName>
        <fullName evidence="8">GAF domain-containing protein</fullName>
    </submittedName>
</protein>
<dbReference type="InterPro" id="IPR029016">
    <property type="entry name" value="GAF-like_dom_sf"/>
</dbReference>
<dbReference type="RefSeq" id="WP_212658018.1">
    <property type="nucleotide sequence ID" value="NZ_JAGXTP010000001.1"/>
</dbReference>
<dbReference type="InterPro" id="IPR035965">
    <property type="entry name" value="PAS-like_dom_sf"/>
</dbReference>
<comment type="similarity">
    <text evidence="1">In the N-terminal section; belongs to the phytochrome family.</text>
</comment>
<evidence type="ECO:0000256" key="5">
    <source>
        <dbReference type="ARBA" id="ARBA00023170"/>
    </source>
</evidence>
<dbReference type="Gene3D" id="3.30.450.40">
    <property type="match status" value="1"/>
</dbReference>
<evidence type="ECO:0000256" key="4">
    <source>
        <dbReference type="ARBA" id="ARBA00022991"/>
    </source>
</evidence>
<evidence type="ECO:0000313" key="9">
    <source>
        <dbReference type="Proteomes" id="UP000678281"/>
    </source>
</evidence>
<dbReference type="PRINTS" id="PR01033">
    <property type="entry name" value="PHYTOCHROME"/>
</dbReference>
<dbReference type="Pfam" id="PF00360">
    <property type="entry name" value="PHY"/>
    <property type="match status" value="1"/>
</dbReference>
<dbReference type="PROSITE" id="PS50046">
    <property type="entry name" value="PHYTOCHROME_2"/>
    <property type="match status" value="1"/>
</dbReference>
<reference evidence="8" key="1">
    <citation type="submission" date="2021-04" db="EMBL/GenBank/DDBJ databases">
        <title>Devosia litorisediminis sp. nov., isolated from a sand dune.</title>
        <authorList>
            <person name="Park S."/>
            <person name="Yoon J.-H."/>
        </authorList>
    </citation>
    <scope>NUCLEOTIDE SEQUENCE</scope>
    <source>
        <strain evidence="8">BSSL-BM10</strain>
    </source>
</reference>
<dbReference type="Pfam" id="PF07568">
    <property type="entry name" value="HisKA_2"/>
    <property type="match status" value="1"/>
</dbReference>
<dbReference type="Gene3D" id="3.30.450.20">
    <property type="entry name" value="PAS domain"/>
    <property type="match status" value="1"/>
</dbReference>
<keyword evidence="4" id="KW-0157">Chromophore</keyword>
<dbReference type="SMART" id="SM00387">
    <property type="entry name" value="HATPase_c"/>
    <property type="match status" value="1"/>
</dbReference>